<proteinExistence type="predicted"/>
<name>A0A5K7SC43_9BACT</name>
<evidence type="ECO:0008006" key="4">
    <source>
        <dbReference type="Google" id="ProtNLM"/>
    </source>
</evidence>
<organism evidence="2 3">
    <name type="scientific">Aquipluma nitroreducens</name>
    <dbReference type="NCBI Taxonomy" id="2010828"/>
    <lineage>
        <taxon>Bacteria</taxon>
        <taxon>Pseudomonadati</taxon>
        <taxon>Bacteroidota</taxon>
        <taxon>Bacteroidia</taxon>
        <taxon>Marinilabiliales</taxon>
        <taxon>Prolixibacteraceae</taxon>
        <taxon>Aquipluma</taxon>
    </lineage>
</organism>
<gene>
    <name evidence="2" type="ORF">AQPE_3304</name>
</gene>
<dbReference type="KEGG" id="anf:AQPE_3304"/>
<dbReference type="Proteomes" id="UP001193389">
    <property type="component" value="Chromosome"/>
</dbReference>
<protein>
    <recommendedName>
        <fullName evidence="4">Outer membrane protein beta-barrel domain-containing protein</fullName>
    </recommendedName>
</protein>
<evidence type="ECO:0000256" key="1">
    <source>
        <dbReference type="SAM" id="SignalP"/>
    </source>
</evidence>
<dbReference type="EMBL" id="AP018694">
    <property type="protein sequence ID" value="BBE19130.1"/>
    <property type="molecule type" value="Genomic_DNA"/>
</dbReference>
<evidence type="ECO:0000313" key="3">
    <source>
        <dbReference type="Proteomes" id="UP001193389"/>
    </source>
</evidence>
<dbReference type="AlphaFoldDB" id="A0A5K7SC43"/>
<evidence type="ECO:0000313" key="2">
    <source>
        <dbReference type="EMBL" id="BBE19130.1"/>
    </source>
</evidence>
<feature type="signal peptide" evidence="1">
    <location>
        <begin position="1"/>
        <end position="20"/>
    </location>
</feature>
<keyword evidence="3" id="KW-1185">Reference proteome</keyword>
<keyword evidence="1" id="KW-0732">Signal</keyword>
<feature type="chain" id="PRO_5024406543" description="Outer membrane protein beta-barrel domain-containing protein" evidence="1">
    <location>
        <begin position="21"/>
        <end position="216"/>
    </location>
</feature>
<reference evidence="2" key="1">
    <citation type="journal article" date="2020" name="Int. J. Syst. Evol. Microbiol.">
        <title>Aquipluma nitroreducens gen. nov. sp. nov., a novel facultatively anaerobic bacterium isolated from a freshwater lake.</title>
        <authorList>
            <person name="Watanabe M."/>
            <person name="Kojima H."/>
            <person name="Fukui M."/>
        </authorList>
    </citation>
    <scope>NUCLEOTIDE SEQUENCE</scope>
    <source>
        <strain evidence="2">MeG22</strain>
    </source>
</reference>
<sequence>MKQFLLLALVFCFWCSSAIAQSKIEFGVNTEGSLLIFGDIPHYSQPKKNTLGAGIGVYASRNIAGKLSADLGVMYRFKQLKEFYDIGSMAYGYGGYDSSSLYSPTTVQGWKSFPLHYVVVPFHLQYLAYKDLFVRGGIEASWLTNYDTGNDKTEWNWTLGFGSQHHKLKWSVNYIRGFKDVGFANNLFTIDGMRSATIYQNNMLQLSLSYPIWYRK</sequence>
<accession>A0A5K7SC43</accession>
<dbReference type="RefSeq" id="WP_318347403.1">
    <property type="nucleotide sequence ID" value="NZ_AP018694.1"/>
</dbReference>